<proteinExistence type="predicted"/>
<dbReference type="Pfam" id="PF05016">
    <property type="entry name" value="ParE_toxin"/>
    <property type="match status" value="1"/>
</dbReference>
<dbReference type="RefSeq" id="WP_117680143.1">
    <property type="nucleotide sequence ID" value="NZ_QSRJ01000012.1"/>
</dbReference>
<dbReference type="Proteomes" id="UP000260943">
    <property type="component" value="Unassembled WGS sequence"/>
</dbReference>
<dbReference type="AlphaFoldDB" id="A0A3E4QP75"/>
<keyword evidence="1" id="KW-1277">Toxin-antitoxin system</keyword>
<comment type="caution">
    <text evidence="2">The sequence shown here is derived from an EMBL/GenBank/DDBJ whole genome shotgun (WGS) entry which is preliminary data.</text>
</comment>
<protein>
    <submittedName>
        <fullName evidence="2">Type II toxin-antitoxin system RelE/ParE family toxin</fullName>
    </submittedName>
</protein>
<dbReference type="InterPro" id="IPR035093">
    <property type="entry name" value="RelE/ParE_toxin_dom_sf"/>
</dbReference>
<evidence type="ECO:0000313" key="3">
    <source>
        <dbReference type="Proteomes" id="UP000260943"/>
    </source>
</evidence>
<dbReference type="InterPro" id="IPR007712">
    <property type="entry name" value="RelE/ParE_toxin"/>
</dbReference>
<evidence type="ECO:0000313" key="2">
    <source>
        <dbReference type="EMBL" id="RGL08123.1"/>
    </source>
</evidence>
<dbReference type="SUPFAM" id="SSF143011">
    <property type="entry name" value="RelE-like"/>
    <property type="match status" value="1"/>
</dbReference>
<reference evidence="2 3" key="1">
    <citation type="submission" date="2018-08" db="EMBL/GenBank/DDBJ databases">
        <title>A genome reference for cultivated species of the human gut microbiota.</title>
        <authorList>
            <person name="Zou Y."/>
            <person name="Xue W."/>
            <person name="Luo G."/>
        </authorList>
    </citation>
    <scope>NUCLEOTIDE SEQUENCE [LARGE SCALE GENOMIC DNA]</scope>
    <source>
        <strain evidence="2 3">TF08-14</strain>
    </source>
</reference>
<name>A0A3E4QP75_9ACTN</name>
<accession>A0A3E4QP75</accession>
<gene>
    <name evidence="2" type="ORF">DXC81_09325</name>
</gene>
<dbReference type="EMBL" id="QSRJ01000012">
    <property type="protein sequence ID" value="RGL08123.1"/>
    <property type="molecule type" value="Genomic_DNA"/>
</dbReference>
<dbReference type="Gene3D" id="3.30.2310.20">
    <property type="entry name" value="RelE-like"/>
    <property type="match status" value="1"/>
</dbReference>
<evidence type="ECO:0000256" key="1">
    <source>
        <dbReference type="ARBA" id="ARBA00022649"/>
    </source>
</evidence>
<organism evidence="2 3">
    <name type="scientific">Collinsella tanakaei</name>
    <dbReference type="NCBI Taxonomy" id="626935"/>
    <lineage>
        <taxon>Bacteria</taxon>
        <taxon>Bacillati</taxon>
        <taxon>Actinomycetota</taxon>
        <taxon>Coriobacteriia</taxon>
        <taxon>Coriobacteriales</taxon>
        <taxon>Coriobacteriaceae</taxon>
        <taxon>Collinsella</taxon>
    </lineage>
</organism>
<sequence length="102" mass="12109">MRAVFSDAAVEDLESIERYILSYRDEPFLERFEEGLAALVRSIAERPWSRPVYQFPPGAEPTMEYRSANTYNYKVFYRVDEPSDTVIVYRILHVRSDFTRVF</sequence>